<accession>A0A8A0RK70</accession>
<keyword evidence="3 5" id="KW-0418">Kinase</keyword>
<dbReference type="SUPFAM" id="SSF53067">
    <property type="entry name" value="Actin-like ATPase domain"/>
    <property type="match status" value="1"/>
</dbReference>
<dbReference type="Proteomes" id="UP000662904">
    <property type="component" value="Chromosome"/>
</dbReference>
<evidence type="ECO:0000256" key="3">
    <source>
        <dbReference type="ARBA" id="ARBA00022777"/>
    </source>
</evidence>
<dbReference type="AlphaFoldDB" id="A0A8A0RK70"/>
<dbReference type="InterPro" id="IPR050406">
    <property type="entry name" value="FGGY_Carb_Kinase"/>
</dbReference>
<dbReference type="EC" id="2.7.1.-" evidence="5"/>
<dbReference type="Pfam" id="PF02782">
    <property type="entry name" value="FGGY_C"/>
    <property type="match status" value="1"/>
</dbReference>
<evidence type="ECO:0000313" key="5">
    <source>
        <dbReference type="EMBL" id="QSQ08755.1"/>
    </source>
</evidence>
<feature type="domain" description="Carbohydrate kinase FGGY C-terminal" evidence="4">
    <location>
        <begin position="11"/>
        <end position="102"/>
    </location>
</feature>
<dbReference type="InterPro" id="IPR018483">
    <property type="entry name" value="Carb_kinase_FGGY_CS"/>
</dbReference>
<comment type="similarity">
    <text evidence="1">Belongs to the FGGY kinase family.</text>
</comment>
<evidence type="ECO:0000313" key="6">
    <source>
        <dbReference type="Proteomes" id="UP000662904"/>
    </source>
</evidence>
<evidence type="ECO:0000256" key="1">
    <source>
        <dbReference type="ARBA" id="ARBA00009156"/>
    </source>
</evidence>
<protein>
    <submittedName>
        <fullName evidence="5">L-xylulose/3-keto-L-gulonate kinase</fullName>
        <ecNumber evidence="5">2.7.1.-</ecNumber>
    </submittedName>
</protein>
<keyword evidence="2 5" id="KW-0808">Transferase</keyword>
<name>A0A8A0RK70_9FIRM</name>
<dbReference type="EMBL" id="CP059066">
    <property type="protein sequence ID" value="QSQ08755.1"/>
    <property type="molecule type" value="Genomic_DNA"/>
</dbReference>
<reference evidence="5" key="1">
    <citation type="submission" date="2020-07" db="EMBL/GenBank/DDBJ databases">
        <title>Koleobacter methoxysyntrophicus gen. nov., sp. nov., a novel anaerobic bacterium isolated from deep subsurface oil field and proposal of Koleobacterales ord. nov. in the phylum Firmicutes.</title>
        <authorList>
            <person name="Sakamoto S."/>
            <person name="Tamaki H."/>
        </authorList>
    </citation>
    <scope>NUCLEOTIDE SEQUENCE</scope>
    <source>
        <strain evidence="5">NRmbB1</strain>
    </source>
</reference>
<dbReference type="RefSeq" id="WP_206708959.1">
    <property type="nucleotide sequence ID" value="NZ_CP059066.1"/>
</dbReference>
<dbReference type="PANTHER" id="PTHR43095:SF3">
    <property type="entry name" value="L-XYLULOSE_3-KETO-L-GULONATE KINASE"/>
    <property type="match status" value="1"/>
</dbReference>
<dbReference type="InterPro" id="IPR018485">
    <property type="entry name" value="FGGY_C"/>
</dbReference>
<dbReference type="GO" id="GO:0005975">
    <property type="term" value="P:carbohydrate metabolic process"/>
    <property type="evidence" value="ECO:0007669"/>
    <property type="project" value="InterPro"/>
</dbReference>
<dbReference type="GO" id="GO:0016773">
    <property type="term" value="F:phosphotransferase activity, alcohol group as acceptor"/>
    <property type="evidence" value="ECO:0007669"/>
    <property type="project" value="InterPro"/>
</dbReference>
<dbReference type="Gene3D" id="3.30.420.40">
    <property type="match status" value="1"/>
</dbReference>
<keyword evidence="6" id="KW-1185">Reference proteome</keyword>
<proteinExistence type="inferred from homology"/>
<evidence type="ECO:0000256" key="2">
    <source>
        <dbReference type="ARBA" id="ARBA00022679"/>
    </source>
</evidence>
<gene>
    <name evidence="5" type="primary">lyx</name>
    <name evidence="5" type="ORF">H0A61_01100</name>
</gene>
<dbReference type="PANTHER" id="PTHR43095">
    <property type="entry name" value="SUGAR KINASE"/>
    <property type="match status" value="1"/>
</dbReference>
<sequence>MSNIFLKYFSFLYGERAPFKNPFASGGFFGLSAYHTKFHILRASYEGIALSLLDCYNYLPQIYSKVYISGGGSESNILCQMVADCLGKPVIRPLSKELGIDGIVKTLKVGLGYIKEFSSIHDDSQTVFMPDRICNQKYKQLYKLFIEIQKKMEGFWENRLKIV</sequence>
<dbReference type="PROSITE" id="PS00445">
    <property type="entry name" value="FGGY_KINASES_2"/>
    <property type="match status" value="1"/>
</dbReference>
<organism evidence="5 6">
    <name type="scientific">Koleobacter methoxysyntrophicus</name>
    <dbReference type="NCBI Taxonomy" id="2751313"/>
    <lineage>
        <taxon>Bacteria</taxon>
        <taxon>Bacillati</taxon>
        <taxon>Bacillota</taxon>
        <taxon>Clostridia</taxon>
        <taxon>Koleobacterales</taxon>
        <taxon>Koleobacteraceae</taxon>
        <taxon>Koleobacter</taxon>
    </lineage>
</organism>
<evidence type="ECO:0000259" key="4">
    <source>
        <dbReference type="Pfam" id="PF02782"/>
    </source>
</evidence>
<dbReference type="InterPro" id="IPR043129">
    <property type="entry name" value="ATPase_NBD"/>
</dbReference>
<dbReference type="GO" id="GO:0016301">
    <property type="term" value="F:kinase activity"/>
    <property type="evidence" value="ECO:0007669"/>
    <property type="project" value="UniProtKB-KW"/>
</dbReference>
<dbReference type="KEGG" id="kme:H0A61_01100"/>